<dbReference type="PROSITE" id="PS50878">
    <property type="entry name" value="RT_POL"/>
    <property type="match status" value="1"/>
</dbReference>
<feature type="repeat" description="ANK" evidence="2">
    <location>
        <begin position="96"/>
        <end position="128"/>
    </location>
</feature>
<dbReference type="InterPro" id="IPR051625">
    <property type="entry name" value="Signaling_Regulatory_Domain"/>
</dbReference>
<accession>A0A438II66</accession>
<evidence type="ECO:0000259" key="4">
    <source>
        <dbReference type="PROSITE" id="PS50878"/>
    </source>
</evidence>
<feature type="domain" description="Reverse transcriptase" evidence="4">
    <location>
        <begin position="257"/>
        <end position="535"/>
    </location>
</feature>
<dbReference type="InterPro" id="IPR009091">
    <property type="entry name" value="RCC1/BLIP-II"/>
</dbReference>
<protein>
    <submittedName>
        <fullName evidence="5">Transposon TX1 uncharacterized 149 kDa protein</fullName>
    </submittedName>
</protein>
<evidence type="ECO:0000256" key="1">
    <source>
        <dbReference type="ARBA" id="ARBA00022737"/>
    </source>
</evidence>
<dbReference type="SMART" id="SM00248">
    <property type="entry name" value="ANK"/>
    <property type="match status" value="2"/>
</dbReference>
<dbReference type="PROSITE" id="PS50012">
    <property type="entry name" value="RCC1_3"/>
    <property type="match status" value="4"/>
</dbReference>
<dbReference type="PANTHER" id="PTHR22872">
    <property type="entry name" value="BTK-BINDING PROTEIN-RELATED"/>
    <property type="match status" value="1"/>
</dbReference>
<dbReference type="EMBL" id="QGNW01000107">
    <property type="protein sequence ID" value="RVW96409.1"/>
    <property type="molecule type" value="Genomic_DNA"/>
</dbReference>
<dbReference type="InterPro" id="IPR000477">
    <property type="entry name" value="RT_dom"/>
</dbReference>
<dbReference type="Proteomes" id="UP000288805">
    <property type="component" value="Unassembled WGS sequence"/>
</dbReference>
<keyword evidence="2" id="KW-0040">ANK repeat</keyword>
<feature type="repeat" description="ANK" evidence="2">
    <location>
        <begin position="62"/>
        <end position="94"/>
    </location>
</feature>
<dbReference type="PROSITE" id="PS50088">
    <property type="entry name" value="ANK_REPEAT"/>
    <property type="match status" value="2"/>
</dbReference>
<dbReference type="InterPro" id="IPR036770">
    <property type="entry name" value="Ankyrin_rpt-contain_sf"/>
</dbReference>
<dbReference type="AlphaFoldDB" id="A0A438II66"/>
<dbReference type="Gene3D" id="1.25.40.20">
    <property type="entry name" value="Ankyrin repeat-containing domain"/>
    <property type="match status" value="1"/>
</dbReference>
<dbReference type="Pfam" id="PF00415">
    <property type="entry name" value="RCC1"/>
    <property type="match status" value="3"/>
</dbReference>
<evidence type="ECO:0000256" key="2">
    <source>
        <dbReference type="PROSITE-ProRule" id="PRU00023"/>
    </source>
</evidence>
<dbReference type="PANTHER" id="PTHR22872:SF2">
    <property type="entry name" value="INHIBITOR OF BRUTON TYROSINE KINASE"/>
    <property type="match status" value="1"/>
</dbReference>
<gene>
    <name evidence="5" type="primary">YTX2_376</name>
    <name evidence="5" type="ORF">CK203_029662</name>
</gene>
<dbReference type="InterPro" id="IPR000408">
    <property type="entry name" value="Reg_chr_condens"/>
</dbReference>
<sequence length="1113" mass="123518">MEGLVPPPGQKQNHHTAARKIVSSASLTDLWLLVREGSLADVDLALVQLKKNGGNINSRNSFGLTPLHIATWRNHIPIVRRLLAAGADPDARDGESGWSSLHRALHFGHLAVASILLQSGASITLEDSRSRIPVDLVSGPVFQVVGSERDSVATELFSWGSGVNYQLGTGNTHIQKLPCKVDSLHGTFIKSVSAAKFHSVAVSARGEVYTWGFGRGGRLGHPEFDIHRDKAPGLDGFTIAVFQDCWDVIKEDLMRVFVHRSGVINQSTNASFIVLLPKKSTTKKISDFRPISLITSLYKIIAKVLSGRLKGVLHETIHSTQGAFVQGRQIMDAVLIANEIVDERRRSGEEGVVFKIDFEKAYDHVRWDFLDQVLEKKGFSPKWRKWMSGCLFSVSYAVLVNGSAKGWVKASRGLRQGDPLSSFLFTLVADVLSRMLLRAEERNMLEGFRVGRNRTRVSHLQFADDTIFFSNTREEDLQTLKSLLLAFGHISGLKVNLDKSNIYGINLDQAHISRLAETLECKAFGWPILYLGKWLWRYPREGSALWHQVILSIYGSHSNGWDANTLVRWSYRCPWKAITQVFQEFSSFTRFVVGDGERIRFWEDLWWGDQPLGTQYPRLFRVVLDKNIPISSVLGLTRPFSWNLNFRRNLSDSEIEDLEGLMRYLDGLHLSPSVLDARFWPLSSSGLFSVKSFFLALSQFSGSPQVFPSKFVWNSQVSFKVKSFVCTRSSNLKENTVQTLKALHGQAAVITPRQVTMGLGSRRVKAIAAAKHHTVVATEGGKCSLGDPIEGQLGYTSVDTQPIPRRVSSLKSKIVAVAAANKHTAVISESGEVFTWGCNKKGQLGYGTSNSASNYTPRVVEYLKGKVLKGVAAAKYHTIVLGADGEIFTWGHRLVTPRRVVIVRNLKKNGSTPLKFHQRLHVVSIAAGMVHSMALTEDGAIFYWVSSDPDLRCQQVYSLCGRTVSSISAGKYWIAAVTATGDVYMWDGKKDKDKTPVATRLHGVKRSTSVSVGETHLLIVGSLYHPAYPPSVAKNPQKVKPKVGDELEELDEDFMFNDMESDGVLSTVQKDDAGNRTIPSLKSLCEKVAAECLVEPRNAVQMLEIADSLEQMI</sequence>
<evidence type="ECO:0000313" key="5">
    <source>
        <dbReference type="EMBL" id="RVW96409.1"/>
    </source>
</evidence>
<feature type="repeat" description="RCC1" evidence="3">
    <location>
        <begin position="885"/>
        <end position="938"/>
    </location>
</feature>
<reference evidence="5 6" key="1">
    <citation type="journal article" date="2018" name="PLoS Genet.">
        <title>Population sequencing reveals clonal diversity and ancestral inbreeding in the grapevine cultivar Chardonnay.</title>
        <authorList>
            <person name="Roach M.J."/>
            <person name="Johnson D.L."/>
            <person name="Bohlmann J."/>
            <person name="van Vuuren H.J."/>
            <person name="Jones S.J."/>
            <person name="Pretorius I.S."/>
            <person name="Schmidt S.A."/>
            <person name="Borneman A.R."/>
        </authorList>
    </citation>
    <scope>NUCLEOTIDE SEQUENCE [LARGE SCALE GENOMIC DNA]</scope>
    <source>
        <strain evidence="6">cv. Chardonnay</strain>
        <tissue evidence="5">Leaf</tissue>
    </source>
</reference>
<feature type="repeat" description="RCC1" evidence="3">
    <location>
        <begin position="154"/>
        <end position="205"/>
    </location>
</feature>
<dbReference type="Pfam" id="PF12796">
    <property type="entry name" value="Ank_2"/>
    <property type="match status" value="1"/>
</dbReference>
<dbReference type="InterPro" id="IPR002110">
    <property type="entry name" value="Ankyrin_rpt"/>
</dbReference>
<feature type="repeat" description="RCC1" evidence="3">
    <location>
        <begin position="780"/>
        <end position="830"/>
    </location>
</feature>
<organism evidence="5 6">
    <name type="scientific">Vitis vinifera</name>
    <name type="common">Grape</name>
    <dbReference type="NCBI Taxonomy" id="29760"/>
    <lineage>
        <taxon>Eukaryota</taxon>
        <taxon>Viridiplantae</taxon>
        <taxon>Streptophyta</taxon>
        <taxon>Embryophyta</taxon>
        <taxon>Tracheophyta</taxon>
        <taxon>Spermatophyta</taxon>
        <taxon>Magnoliopsida</taxon>
        <taxon>eudicotyledons</taxon>
        <taxon>Gunneridae</taxon>
        <taxon>Pentapetalae</taxon>
        <taxon>rosids</taxon>
        <taxon>Vitales</taxon>
        <taxon>Vitaceae</taxon>
        <taxon>Viteae</taxon>
        <taxon>Vitis</taxon>
    </lineage>
</organism>
<dbReference type="Pfam" id="PF00078">
    <property type="entry name" value="RVT_1"/>
    <property type="match status" value="1"/>
</dbReference>
<name>A0A438II66_VITVI</name>
<feature type="repeat" description="RCC1" evidence="3">
    <location>
        <begin position="831"/>
        <end position="884"/>
    </location>
</feature>
<proteinExistence type="predicted"/>
<dbReference type="PROSITE" id="PS50297">
    <property type="entry name" value="ANK_REP_REGION"/>
    <property type="match status" value="2"/>
</dbReference>
<dbReference type="Gene3D" id="2.130.10.30">
    <property type="entry name" value="Regulator of chromosome condensation 1/beta-lactamase-inhibitor protein II"/>
    <property type="match status" value="2"/>
</dbReference>
<evidence type="ECO:0000256" key="3">
    <source>
        <dbReference type="PROSITE-ProRule" id="PRU00235"/>
    </source>
</evidence>
<evidence type="ECO:0000313" key="6">
    <source>
        <dbReference type="Proteomes" id="UP000288805"/>
    </source>
</evidence>
<dbReference type="SUPFAM" id="SSF50985">
    <property type="entry name" value="RCC1/BLIP-II"/>
    <property type="match status" value="2"/>
</dbReference>
<comment type="caution">
    <text evidence="5">The sequence shown here is derived from an EMBL/GenBank/DDBJ whole genome shotgun (WGS) entry which is preliminary data.</text>
</comment>
<dbReference type="CDD" id="cd01650">
    <property type="entry name" value="RT_nLTR_like"/>
    <property type="match status" value="1"/>
</dbReference>
<dbReference type="SUPFAM" id="SSF48403">
    <property type="entry name" value="Ankyrin repeat"/>
    <property type="match status" value="1"/>
</dbReference>
<keyword evidence="1" id="KW-0677">Repeat</keyword>
<dbReference type="SUPFAM" id="SSF56672">
    <property type="entry name" value="DNA/RNA polymerases"/>
    <property type="match status" value="1"/>
</dbReference>
<dbReference type="InterPro" id="IPR043502">
    <property type="entry name" value="DNA/RNA_pol_sf"/>
</dbReference>